<evidence type="ECO:0000313" key="2">
    <source>
        <dbReference type="Proteomes" id="UP000008922"/>
    </source>
</evidence>
<keyword evidence="2" id="KW-1185">Reference proteome</keyword>
<dbReference type="Pfam" id="PF20242">
    <property type="entry name" value="Emfourin"/>
    <property type="match status" value="1"/>
</dbReference>
<name>E8N0T7_ANATU</name>
<protein>
    <submittedName>
        <fullName evidence="1">Uncharacterized protein</fullName>
    </submittedName>
</protein>
<dbReference type="InParanoid" id="E8N0T7"/>
<dbReference type="HOGENOM" id="CLU_159961_1_0_0"/>
<proteinExistence type="predicted"/>
<accession>E8N0T7</accession>
<dbReference type="RefSeq" id="WP_013558878.1">
    <property type="nucleotide sequence ID" value="NC_014960.1"/>
</dbReference>
<dbReference type="Proteomes" id="UP000008922">
    <property type="component" value="Chromosome"/>
</dbReference>
<dbReference type="KEGG" id="atm:ANT_04480"/>
<dbReference type="OrthoDB" id="6956709at2"/>
<dbReference type="InterPro" id="IPR049457">
    <property type="entry name" value="Emfourin"/>
</dbReference>
<dbReference type="STRING" id="926569.ANT_04480"/>
<sequence>MIIQVERTGGFAGLTMQAIIDTEHLDPEEREELEELVEKSEFFRLPPRLKVQTMAVNQFEYVITIEDEFQRHTLEAHEEALDPRLNELVQRVLRLARRKQREKKDD</sequence>
<gene>
    <name evidence="1" type="ordered locus">ANT_04480</name>
</gene>
<dbReference type="AlphaFoldDB" id="E8N0T7"/>
<evidence type="ECO:0000313" key="1">
    <source>
        <dbReference type="EMBL" id="BAJ62482.1"/>
    </source>
</evidence>
<organism evidence="1 2">
    <name type="scientific">Anaerolinea thermophila (strain DSM 14523 / JCM 11388 / NBRC 100420 / UNI-1)</name>
    <dbReference type="NCBI Taxonomy" id="926569"/>
    <lineage>
        <taxon>Bacteria</taxon>
        <taxon>Bacillati</taxon>
        <taxon>Chloroflexota</taxon>
        <taxon>Anaerolineae</taxon>
        <taxon>Anaerolineales</taxon>
        <taxon>Anaerolineaceae</taxon>
        <taxon>Anaerolinea</taxon>
    </lineage>
</organism>
<dbReference type="EMBL" id="AP012029">
    <property type="protein sequence ID" value="BAJ62482.1"/>
    <property type="molecule type" value="Genomic_DNA"/>
</dbReference>
<reference evidence="1 2" key="1">
    <citation type="submission" date="2010-12" db="EMBL/GenBank/DDBJ databases">
        <title>Whole genome sequence of Anaerolinea thermophila UNI-1.</title>
        <authorList>
            <person name="Narita-Yamada S."/>
            <person name="Kishi E."/>
            <person name="Watanabe Y."/>
            <person name="Takasaki K."/>
            <person name="Ankai A."/>
            <person name="Oguchi A."/>
            <person name="Fukui S."/>
            <person name="Takahashi M."/>
            <person name="Yashiro I."/>
            <person name="Hosoyama A."/>
            <person name="Sekiguchi Y."/>
            <person name="Hanada S."/>
            <person name="Fujita N."/>
        </authorList>
    </citation>
    <scope>NUCLEOTIDE SEQUENCE [LARGE SCALE GENOMIC DNA]</scope>
    <source>
        <strain evidence="2">DSM 14523 / JCM 11388 / NBRC 100420 / UNI-1</strain>
    </source>
</reference>